<comment type="caution">
    <text evidence="1">The sequence shown here is derived from an EMBL/GenBank/DDBJ whole genome shotgun (WGS) entry which is preliminary data.</text>
</comment>
<organism evidence="1 2">
    <name type="scientific">Tegillarca granosa</name>
    <name type="common">Malaysian cockle</name>
    <name type="synonym">Anadara granosa</name>
    <dbReference type="NCBI Taxonomy" id="220873"/>
    <lineage>
        <taxon>Eukaryota</taxon>
        <taxon>Metazoa</taxon>
        <taxon>Spiralia</taxon>
        <taxon>Lophotrochozoa</taxon>
        <taxon>Mollusca</taxon>
        <taxon>Bivalvia</taxon>
        <taxon>Autobranchia</taxon>
        <taxon>Pteriomorphia</taxon>
        <taxon>Arcoida</taxon>
        <taxon>Arcoidea</taxon>
        <taxon>Arcidae</taxon>
        <taxon>Tegillarca</taxon>
    </lineage>
</organism>
<protein>
    <submittedName>
        <fullName evidence="1">Uncharacterized protein</fullName>
    </submittedName>
</protein>
<evidence type="ECO:0000313" key="2">
    <source>
        <dbReference type="Proteomes" id="UP001217089"/>
    </source>
</evidence>
<dbReference type="EMBL" id="JARBDR010000921">
    <property type="protein sequence ID" value="KAJ8298567.1"/>
    <property type="molecule type" value="Genomic_DNA"/>
</dbReference>
<accession>A0ABQ9DZX2</accession>
<dbReference type="Proteomes" id="UP001217089">
    <property type="component" value="Unassembled WGS sequence"/>
</dbReference>
<name>A0ABQ9DZX2_TEGGR</name>
<sequence>MFTKNHSCIKPTRLFLGEEQPWSKPPKDIKLIQKADPLARRPYKSVLQQPIHSEKTDGEKTIYGAIHDANDDVINKAVQRLSRKLDDEIDNQ</sequence>
<evidence type="ECO:0000313" key="1">
    <source>
        <dbReference type="EMBL" id="KAJ8298567.1"/>
    </source>
</evidence>
<gene>
    <name evidence="1" type="ORF">KUTeg_022627</name>
</gene>
<proteinExistence type="predicted"/>
<keyword evidence="2" id="KW-1185">Reference proteome</keyword>
<reference evidence="1 2" key="1">
    <citation type="submission" date="2022-12" db="EMBL/GenBank/DDBJ databases">
        <title>Chromosome-level genome of Tegillarca granosa.</title>
        <authorList>
            <person name="Kim J."/>
        </authorList>
    </citation>
    <scope>NUCLEOTIDE SEQUENCE [LARGE SCALE GENOMIC DNA]</scope>
    <source>
        <strain evidence="1">Teg-2019</strain>
        <tissue evidence="1">Adductor muscle</tissue>
    </source>
</reference>